<evidence type="ECO:0000256" key="6">
    <source>
        <dbReference type="ARBA" id="ARBA00035197"/>
    </source>
</evidence>
<dbReference type="HAMAP" id="MF_01337_B">
    <property type="entry name" value="Ribosomal_uL18_B"/>
    <property type="match status" value="1"/>
</dbReference>
<reference evidence="9 10" key="1">
    <citation type="journal article" date="2016" name="Environ. Microbiol.">
        <title>Genomic resolution of a cold subsurface aquifer community provides metabolic insights for novel microbes adapted to high CO concentrations.</title>
        <authorList>
            <person name="Probst A.J."/>
            <person name="Castelle C.J."/>
            <person name="Singh A."/>
            <person name="Brown C.T."/>
            <person name="Anantharaman K."/>
            <person name="Sharon I."/>
            <person name="Hug L.A."/>
            <person name="Burstein D."/>
            <person name="Emerson J.B."/>
            <person name="Thomas B.C."/>
            <person name="Banfield J.F."/>
        </authorList>
    </citation>
    <scope>NUCLEOTIDE SEQUENCE [LARGE SCALE GENOMIC DNA]</scope>
    <source>
        <strain evidence="9">CG1_02_38_46</strain>
    </source>
</reference>
<dbReference type="InterPro" id="IPR005484">
    <property type="entry name" value="Ribosomal_uL18_bac/plant/anim"/>
</dbReference>
<feature type="region of interest" description="Disordered" evidence="8">
    <location>
        <begin position="1"/>
        <end position="21"/>
    </location>
</feature>
<comment type="subunit">
    <text evidence="7">Part of the 50S ribosomal subunit; part of the 5S rRNA/L5/L18/L25 subcomplex. Contacts the 5S and 23S rRNAs.</text>
</comment>
<evidence type="ECO:0000256" key="4">
    <source>
        <dbReference type="ARBA" id="ARBA00022980"/>
    </source>
</evidence>
<dbReference type="PANTHER" id="PTHR12899">
    <property type="entry name" value="39S RIBOSOMAL PROTEIN L18, MITOCHONDRIAL"/>
    <property type="match status" value="1"/>
</dbReference>
<dbReference type="Gene3D" id="3.30.420.100">
    <property type="match status" value="1"/>
</dbReference>
<evidence type="ECO:0000256" key="1">
    <source>
        <dbReference type="ARBA" id="ARBA00007116"/>
    </source>
</evidence>
<keyword evidence="2 7" id="KW-0699">rRNA-binding</keyword>
<dbReference type="GO" id="GO:0022625">
    <property type="term" value="C:cytosolic large ribosomal subunit"/>
    <property type="evidence" value="ECO:0007669"/>
    <property type="project" value="TreeGrafter"/>
</dbReference>
<evidence type="ECO:0000256" key="2">
    <source>
        <dbReference type="ARBA" id="ARBA00022730"/>
    </source>
</evidence>
<evidence type="ECO:0000256" key="7">
    <source>
        <dbReference type="HAMAP-Rule" id="MF_01337"/>
    </source>
</evidence>
<dbReference type="PANTHER" id="PTHR12899:SF3">
    <property type="entry name" value="LARGE RIBOSOMAL SUBUNIT PROTEIN UL18M"/>
    <property type="match status" value="1"/>
</dbReference>
<keyword evidence="3 7" id="KW-0694">RNA-binding</keyword>
<sequence length="122" mass="13898">MIKKESRRSGRKRRHLRTKKKAMGTILKPRISVFRSLKHIYAQIVDDEKGCTLVFASTLNLETKDKLKSTKNLEAARLVGSDLAKRALAKNIKKVVFDRSGYLYHGRIKALAEGARKEGLEF</sequence>
<dbReference type="SUPFAM" id="SSF53137">
    <property type="entry name" value="Translational machinery components"/>
    <property type="match status" value="1"/>
</dbReference>
<evidence type="ECO:0000256" key="3">
    <source>
        <dbReference type="ARBA" id="ARBA00022884"/>
    </source>
</evidence>
<gene>
    <name evidence="7" type="primary">rplR</name>
    <name evidence="9" type="ORF">AUJ66_03015</name>
</gene>
<dbReference type="InterPro" id="IPR057268">
    <property type="entry name" value="Ribosomal_L18"/>
</dbReference>
<evidence type="ECO:0000313" key="9">
    <source>
        <dbReference type="EMBL" id="OIN97478.1"/>
    </source>
</evidence>
<dbReference type="InterPro" id="IPR004389">
    <property type="entry name" value="Ribosomal_uL18_bac-type"/>
</dbReference>
<dbReference type="Proteomes" id="UP000182278">
    <property type="component" value="Unassembled WGS sequence"/>
</dbReference>
<dbReference type="GO" id="GO:0006412">
    <property type="term" value="P:translation"/>
    <property type="evidence" value="ECO:0007669"/>
    <property type="project" value="UniProtKB-UniRule"/>
</dbReference>
<keyword evidence="5 7" id="KW-0687">Ribonucleoprotein</keyword>
<proteinExistence type="inferred from homology"/>
<dbReference type="CDD" id="cd00432">
    <property type="entry name" value="Ribosomal_L18_L5e"/>
    <property type="match status" value="1"/>
</dbReference>
<protein>
    <recommendedName>
        <fullName evidence="6 7">Large ribosomal subunit protein uL18</fullName>
    </recommendedName>
</protein>
<dbReference type="STRING" id="1817893.AUJ66_03015"/>
<evidence type="ECO:0000256" key="8">
    <source>
        <dbReference type="SAM" id="MobiDB-lite"/>
    </source>
</evidence>
<dbReference type="GO" id="GO:0008097">
    <property type="term" value="F:5S rRNA binding"/>
    <property type="evidence" value="ECO:0007669"/>
    <property type="project" value="TreeGrafter"/>
</dbReference>
<dbReference type="EMBL" id="MNUO01000046">
    <property type="protein sequence ID" value="OIN97478.1"/>
    <property type="molecule type" value="Genomic_DNA"/>
</dbReference>
<comment type="similarity">
    <text evidence="1 7">Belongs to the universal ribosomal protein uL18 family.</text>
</comment>
<dbReference type="GO" id="GO:0003735">
    <property type="term" value="F:structural constituent of ribosome"/>
    <property type="evidence" value="ECO:0007669"/>
    <property type="project" value="InterPro"/>
</dbReference>
<evidence type="ECO:0000313" key="10">
    <source>
        <dbReference type="Proteomes" id="UP000182278"/>
    </source>
</evidence>
<dbReference type="Pfam" id="PF00861">
    <property type="entry name" value="Ribosomal_L18p"/>
    <property type="match status" value="1"/>
</dbReference>
<dbReference type="NCBIfam" id="TIGR00060">
    <property type="entry name" value="L18_bact"/>
    <property type="match status" value="1"/>
</dbReference>
<keyword evidence="4 7" id="KW-0689">Ribosomal protein</keyword>
<dbReference type="FunFam" id="3.30.420.100:FF:000001">
    <property type="entry name" value="50S ribosomal protein L18"/>
    <property type="match status" value="1"/>
</dbReference>
<accession>A0A1J4SHD6</accession>
<comment type="caution">
    <text evidence="9">The sequence shown here is derived from an EMBL/GenBank/DDBJ whole genome shotgun (WGS) entry which is preliminary data.</text>
</comment>
<evidence type="ECO:0000256" key="5">
    <source>
        <dbReference type="ARBA" id="ARBA00023274"/>
    </source>
</evidence>
<dbReference type="AlphaFoldDB" id="A0A1J4SHD6"/>
<comment type="function">
    <text evidence="7">This is one of the proteins that bind and probably mediate the attachment of the 5S RNA into the large ribosomal subunit, where it forms part of the central protuberance.</text>
</comment>
<organism evidence="9 10">
    <name type="scientific">Candidatus Desantisbacteria bacterium CG1_02_38_46</name>
    <dbReference type="NCBI Taxonomy" id="1817893"/>
    <lineage>
        <taxon>Bacteria</taxon>
        <taxon>Candidatus Desantisiibacteriota</taxon>
    </lineage>
</organism>
<name>A0A1J4SHD6_9BACT</name>